<comment type="caution">
    <text evidence="1">The sequence shown here is derived from an EMBL/GenBank/DDBJ whole genome shotgun (WGS) entry which is preliminary data.</text>
</comment>
<protein>
    <submittedName>
        <fullName evidence="1">Uncharacterized protein</fullName>
    </submittedName>
</protein>
<feature type="non-terminal residue" evidence="1">
    <location>
        <position position="1"/>
    </location>
</feature>
<proteinExistence type="predicted"/>
<evidence type="ECO:0000313" key="2">
    <source>
        <dbReference type="Proteomes" id="UP000737018"/>
    </source>
</evidence>
<keyword evidence="2" id="KW-1185">Reference proteome</keyword>
<gene>
    <name evidence="1" type="ORF">CMV_023529</name>
</gene>
<reference evidence="1" key="1">
    <citation type="submission" date="2020-03" db="EMBL/GenBank/DDBJ databases">
        <title>Castanea mollissima Vanexum genome sequencing.</title>
        <authorList>
            <person name="Staton M."/>
        </authorList>
    </citation>
    <scope>NUCLEOTIDE SEQUENCE</scope>
    <source>
        <tissue evidence="1">Leaf</tissue>
    </source>
</reference>
<evidence type="ECO:0000313" key="1">
    <source>
        <dbReference type="EMBL" id="KAF3950753.1"/>
    </source>
</evidence>
<sequence>PLLSHFTSILDDEISESPKPRQSLFLWRTVFTSLLPPPTSETTTGPTLFSG</sequence>
<accession>A0A8J4QSZ1</accession>
<dbReference type="AlphaFoldDB" id="A0A8J4QSZ1"/>
<dbReference type="Proteomes" id="UP000737018">
    <property type="component" value="Unassembled WGS sequence"/>
</dbReference>
<organism evidence="1 2">
    <name type="scientific">Castanea mollissima</name>
    <name type="common">Chinese chestnut</name>
    <dbReference type="NCBI Taxonomy" id="60419"/>
    <lineage>
        <taxon>Eukaryota</taxon>
        <taxon>Viridiplantae</taxon>
        <taxon>Streptophyta</taxon>
        <taxon>Embryophyta</taxon>
        <taxon>Tracheophyta</taxon>
        <taxon>Spermatophyta</taxon>
        <taxon>Magnoliopsida</taxon>
        <taxon>eudicotyledons</taxon>
        <taxon>Gunneridae</taxon>
        <taxon>Pentapetalae</taxon>
        <taxon>rosids</taxon>
        <taxon>fabids</taxon>
        <taxon>Fagales</taxon>
        <taxon>Fagaceae</taxon>
        <taxon>Castanea</taxon>
    </lineage>
</organism>
<dbReference type="EMBL" id="JRKL02005293">
    <property type="protein sequence ID" value="KAF3950753.1"/>
    <property type="molecule type" value="Genomic_DNA"/>
</dbReference>
<name>A0A8J4QSZ1_9ROSI</name>